<evidence type="ECO:0000313" key="2">
    <source>
        <dbReference type="EMBL" id="CAK9156101.1"/>
    </source>
</evidence>
<gene>
    <name evidence="2" type="ORF">ILEXP_LOCUS24509</name>
</gene>
<evidence type="ECO:0000313" key="3">
    <source>
        <dbReference type="Proteomes" id="UP001642360"/>
    </source>
</evidence>
<protein>
    <submittedName>
        <fullName evidence="2">Uncharacterized protein</fullName>
    </submittedName>
</protein>
<accession>A0ABC8SJ87</accession>
<feature type="compositionally biased region" description="Low complexity" evidence="1">
    <location>
        <begin position="75"/>
        <end position="85"/>
    </location>
</feature>
<evidence type="ECO:0000256" key="1">
    <source>
        <dbReference type="SAM" id="MobiDB-lite"/>
    </source>
</evidence>
<dbReference type="AlphaFoldDB" id="A0ABC8SJ87"/>
<feature type="compositionally biased region" description="Acidic residues" evidence="1">
    <location>
        <begin position="38"/>
        <end position="47"/>
    </location>
</feature>
<dbReference type="Proteomes" id="UP001642360">
    <property type="component" value="Unassembled WGS sequence"/>
</dbReference>
<keyword evidence="3" id="KW-1185">Reference proteome</keyword>
<dbReference type="EMBL" id="CAUOFW020002791">
    <property type="protein sequence ID" value="CAK9156101.1"/>
    <property type="molecule type" value="Genomic_DNA"/>
</dbReference>
<comment type="caution">
    <text evidence="2">The sequence shown here is derived from an EMBL/GenBank/DDBJ whole genome shotgun (WGS) entry which is preliminary data.</text>
</comment>
<organism evidence="2 3">
    <name type="scientific">Ilex paraguariensis</name>
    <name type="common">yerba mate</name>
    <dbReference type="NCBI Taxonomy" id="185542"/>
    <lineage>
        <taxon>Eukaryota</taxon>
        <taxon>Viridiplantae</taxon>
        <taxon>Streptophyta</taxon>
        <taxon>Embryophyta</taxon>
        <taxon>Tracheophyta</taxon>
        <taxon>Spermatophyta</taxon>
        <taxon>Magnoliopsida</taxon>
        <taxon>eudicotyledons</taxon>
        <taxon>Gunneridae</taxon>
        <taxon>Pentapetalae</taxon>
        <taxon>asterids</taxon>
        <taxon>campanulids</taxon>
        <taxon>Aquifoliales</taxon>
        <taxon>Aquifoliaceae</taxon>
        <taxon>Ilex</taxon>
    </lineage>
</organism>
<name>A0ABC8SJ87_9AQUA</name>
<feature type="region of interest" description="Disordered" evidence="1">
    <location>
        <begin position="36"/>
        <end position="56"/>
    </location>
</feature>
<proteinExistence type="predicted"/>
<sequence length="94" mass="10427">MVDPIYFACPAQFQHILHALEKSVTSWLDLRGNRMDNGEIEGSDDNEIPTTHGRVGRKYSPVVAHDSDRAVLEMSSLDPESSSSSFPNRGNPLK</sequence>
<feature type="region of interest" description="Disordered" evidence="1">
    <location>
        <begin position="72"/>
        <end position="94"/>
    </location>
</feature>
<reference evidence="2 3" key="1">
    <citation type="submission" date="2024-02" db="EMBL/GenBank/DDBJ databases">
        <authorList>
            <person name="Vignale AGUSTIN F."/>
            <person name="Sosa J E."/>
            <person name="Modenutti C."/>
        </authorList>
    </citation>
    <scope>NUCLEOTIDE SEQUENCE [LARGE SCALE GENOMIC DNA]</scope>
</reference>